<dbReference type="Proteomes" id="UP000659630">
    <property type="component" value="Unassembled WGS sequence"/>
</dbReference>
<evidence type="ECO:0000313" key="1">
    <source>
        <dbReference type="EMBL" id="MBC5580958.1"/>
    </source>
</evidence>
<dbReference type="InterPro" id="IPR029033">
    <property type="entry name" value="His_PPase_superfam"/>
</dbReference>
<dbReference type="GO" id="GO:0016791">
    <property type="term" value="F:phosphatase activity"/>
    <property type="evidence" value="ECO:0007669"/>
    <property type="project" value="TreeGrafter"/>
</dbReference>
<accession>A0A923L1A9</accession>
<dbReference type="SUPFAM" id="SSF53254">
    <property type="entry name" value="Phosphoglycerate mutase-like"/>
    <property type="match status" value="1"/>
</dbReference>
<proteinExistence type="predicted"/>
<reference evidence="1" key="1">
    <citation type="submission" date="2020-08" db="EMBL/GenBank/DDBJ databases">
        <title>Genome public.</title>
        <authorList>
            <person name="Liu C."/>
            <person name="Sun Q."/>
        </authorList>
    </citation>
    <scope>NUCLEOTIDE SEQUENCE</scope>
    <source>
        <strain evidence="1">BX8</strain>
    </source>
</reference>
<dbReference type="EMBL" id="JACONZ010000002">
    <property type="protein sequence ID" value="MBC5580958.1"/>
    <property type="molecule type" value="Genomic_DNA"/>
</dbReference>
<name>A0A923L1A9_9FIRM</name>
<gene>
    <name evidence="1" type="ORF">H8S23_05525</name>
</gene>
<dbReference type="InterPro" id="IPR050275">
    <property type="entry name" value="PGM_Phosphatase"/>
</dbReference>
<dbReference type="PANTHER" id="PTHR48100">
    <property type="entry name" value="BROAD-SPECIFICITY PHOSPHATASE YOR283W-RELATED"/>
    <property type="match status" value="1"/>
</dbReference>
<keyword evidence="2" id="KW-1185">Reference proteome</keyword>
<dbReference type="AlphaFoldDB" id="A0A923L1A9"/>
<dbReference type="Gene3D" id="3.40.50.1240">
    <property type="entry name" value="Phosphoglycerate mutase-like"/>
    <property type="match status" value="1"/>
</dbReference>
<dbReference type="SMART" id="SM00855">
    <property type="entry name" value="PGAM"/>
    <property type="match status" value="1"/>
</dbReference>
<dbReference type="InterPro" id="IPR013078">
    <property type="entry name" value="His_Pase_superF_clade-1"/>
</dbReference>
<protein>
    <submittedName>
        <fullName evidence="1">Histidine phosphatase family protein</fullName>
    </submittedName>
</protein>
<dbReference type="CDD" id="cd07067">
    <property type="entry name" value="HP_PGM_like"/>
    <property type="match status" value="1"/>
</dbReference>
<comment type="caution">
    <text evidence="1">The sequence shown here is derived from an EMBL/GenBank/DDBJ whole genome shotgun (WGS) entry which is preliminary data.</text>
</comment>
<dbReference type="GO" id="GO:0005737">
    <property type="term" value="C:cytoplasm"/>
    <property type="evidence" value="ECO:0007669"/>
    <property type="project" value="TreeGrafter"/>
</dbReference>
<dbReference type="Pfam" id="PF00300">
    <property type="entry name" value="His_Phos_1"/>
    <property type="match status" value="1"/>
</dbReference>
<dbReference type="PANTHER" id="PTHR48100:SF59">
    <property type="entry name" value="ADENOSYLCOBALAMIN_ALPHA-RIBAZOLE PHOSPHATASE"/>
    <property type="match status" value="1"/>
</dbReference>
<organism evidence="1 2">
    <name type="scientific">Anaerofilum hominis</name>
    <dbReference type="NCBI Taxonomy" id="2763016"/>
    <lineage>
        <taxon>Bacteria</taxon>
        <taxon>Bacillati</taxon>
        <taxon>Bacillota</taxon>
        <taxon>Clostridia</taxon>
        <taxon>Eubacteriales</taxon>
        <taxon>Oscillospiraceae</taxon>
        <taxon>Anaerofilum</taxon>
    </lineage>
</organism>
<evidence type="ECO:0000313" key="2">
    <source>
        <dbReference type="Proteomes" id="UP000659630"/>
    </source>
</evidence>
<sequence>MKTFKLYLLRHGLTEANFNGVYAGSGTDLPLSDEGAAQLDRLREDFEYPRAGLVFVSPLLRARQSADILYPGVRQIGIEDLREIHFGEFEGKTVEQLQQDPVYHRWLDPAQQLTPPGGESGAAFAQRAGGVLEKLCEYMVRSDTPEAAVVTHGGLIMTALAMHAVPRRAPQQWACDPGCGFAVQTSAASLMRDGTVEALEIIPYGYGDYCAGQTGE</sequence>
<dbReference type="RefSeq" id="WP_186887334.1">
    <property type="nucleotide sequence ID" value="NZ_JACONZ010000002.1"/>
</dbReference>